<keyword evidence="2" id="KW-0812">Transmembrane</keyword>
<keyword evidence="2" id="KW-0472">Membrane</keyword>
<comment type="caution">
    <text evidence="3">The sequence shown here is derived from an EMBL/GenBank/DDBJ whole genome shotgun (WGS) entry which is preliminary data.</text>
</comment>
<accession>A0ABS4FUS0</accession>
<evidence type="ECO:0000313" key="4">
    <source>
        <dbReference type="Proteomes" id="UP001519272"/>
    </source>
</evidence>
<evidence type="ECO:0000256" key="1">
    <source>
        <dbReference type="SAM" id="MobiDB-lite"/>
    </source>
</evidence>
<feature type="region of interest" description="Disordered" evidence="1">
    <location>
        <begin position="76"/>
        <end position="96"/>
    </location>
</feature>
<proteinExistence type="predicted"/>
<dbReference type="RefSeq" id="WP_210089913.1">
    <property type="nucleotide sequence ID" value="NZ_JAGGKG010000014.1"/>
</dbReference>
<feature type="transmembrane region" description="Helical" evidence="2">
    <location>
        <begin position="6"/>
        <end position="25"/>
    </location>
</feature>
<sequence>MAIFINLLMYVVFTGFIIFAVILGVRKAGKSGEQHSVRQDDATKRRLHNEQHQRMMQDPYLNQGVDVVVDRHYHGLDQHQSGNDHNNGNGGFNNGF</sequence>
<evidence type="ECO:0000313" key="3">
    <source>
        <dbReference type="EMBL" id="MBP1906319.1"/>
    </source>
</evidence>
<name>A0ABS4FUS0_9BACL</name>
<dbReference type="Proteomes" id="UP001519272">
    <property type="component" value="Unassembled WGS sequence"/>
</dbReference>
<evidence type="ECO:0000256" key="2">
    <source>
        <dbReference type="SAM" id="Phobius"/>
    </source>
</evidence>
<keyword evidence="2" id="KW-1133">Transmembrane helix</keyword>
<protein>
    <submittedName>
        <fullName evidence="3">Uncharacterized protein</fullName>
    </submittedName>
</protein>
<organism evidence="3 4">
    <name type="scientific">Paenibacillus turicensis</name>
    <dbReference type="NCBI Taxonomy" id="160487"/>
    <lineage>
        <taxon>Bacteria</taxon>
        <taxon>Bacillati</taxon>
        <taxon>Bacillota</taxon>
        <taxon>Bacilli</taxon>
        <taxon>Bacillales</taxon>
        <taxon>Paenibacillaceae</taxon>
        <taxon>Paenibacillus</taxon>
    </lineage>
</organism>
<keyword evidence="4" id="KW-1185">Reference proteome</keyword>
<reference evidence="3 4" key="1">
    <citation type="submission" date="2021-03" db="EMBL/GenBank/DDBJ databases">
        <title>Genomic Encyclopedia of Type Strains, Phase IV (KMG-IV): sequencing the most valuable type-strain genomes for metagenomic binning, comparative biology and taxonomic classification.</title>
        <authorList>
            <person name="Goeker M."/>
        </authorList>
    </citation>
    <scope>NUCLEOTIDE SEQUENCE [LARGE SCALE GENOMIC DNA]</scope>
    <source>
        <strain evidence="3 4">DSM 14349</strain>
    </source>
</reference>
<feature type="region of interest" description="Disordered" evidence="1">
    <location>
        <begin position="31"/>
        <end position="52"/>
    </location>
</feature>
<dbReference type="EMBL" id="JAGGKG010000014">
    <property type="protein sequence ID" value="MBP1906319.1"/>
    <property type="molecule type" value="Genomic_DNA"/>
</dbReference>
<gene>
    <name evidence="3" type="ORF">J2Z32_002968</name>
</gene>